<dbReference type="EMBL" id="BK059109">
    <property type="protein sequence ID" value="DAE31731.1"/>
    <property type="molecule type" value="Genomic_DNA"/>
</dbReference>
<proteinExistence type="predicted"/>
<organism evidence="1">
    <name type="scientific">virus sp. ctBM815</name>
    <dbReference type="NCBI Taxonomy" id="2825806"/>
    <lineage>
        <taxon>Viruses</taxon>
    </lineage>
</organism>
<sequence length="164" mass="18737">MPRNYNYMPLTNVRFSGDLNNDGSLKWPDKEYTGIDNSAKRQILQRILDGDLKPSNKWQIAEEGSRLRGPNSNTSATSQLKDFSYRENGNSGIYDIFDTYDFNSYASGLNRDPGKEIEVRDTIWGPNAKPEFYNPSFTVSRFYNSGKDIHIKKSKRGTFTKAAK</sequence>
<reference evidence="1" key="1">
    <citation type="journal article" date="2021" name="Proc. Natl. Acad. Sci. U.S.A.">
        <title>A Catalog of Tens of Thousands of Viruses from Human Metagenomes Reveals Hidden Associations with Chronic Diseases.</title>
        <authorList>
            <person name="Tisza M.J."/>
            <person name="Buck C.B."/>
        </authorList>
    </citation>
    <scope>NUCLEOTIDE SEQUENCE</scope>
    <source>
        <strain evidence="1">CtBM815</strain>
    </source>
</reference>
<name>A0A8S5RKM1_9VIRU</name>
<accession>A0A8S5RKM1</accession>
<protein>
    <submittedName>
        <fullName evidence="1">Uncharacterized protein</fullName>
    </submittedName>
</protein>
<evidence type="ECO:0000313" key="1">
    <source>
        <dbReference type="EMBL" id="DAE31731.1"/>
    </source>
</evidence>